<dbReference type="PROSITE" id="PS50846">
    <property type="entry name" value="HMA_2"/>
    <property type="match status" value="1"/>
</dbReference>
<evidence type="ECO:0000259" key="1">
    <source>
        <dbReference type="PROSITE" id="PS50846"/>
    </source>
</evidence>
<dbReference type="EMBL" id="CP009286">
    <property type="protein sequence ID" value="AIQ65784.1"/>
    <property type="molecule type" value="Genomic_DNA"/>
</dbReference>
<gene>
    <name evidence="2" type="ORF">PSTEL_24435</name>
</gene>
<dbReference type="GO" id="GO:0046872">
    <property type="term" value="F:metal ion binding"/>
    <property type="evidence" value="ECO:0007669"/>
    <property type="project" value="InterPro"/>
</dbReference>
<sequence length="84" mass="8993">MEQSQNTVATRFIVEGMHCPKCEAKITEAALQVPGALHVSVDREGKRVTVTHLDESGLAQAIRSRIESLNDGKFTVTGIASGEA</sequence>
<dbReference type="Proteomes" id="UP000029507">
    <property type="component" value="Chromosome"/>
</dbReference>
<name>A0A089NAA0_9BACL</name>
<evidence type="ECO:0000313" key="2">
    <source>
        <dbReference type="EMBL" id="AIQ65784.1"/>
    </source>
</evidence>
<protein>
    <recommendedName>
        <fullName evidence="1">HMA domain-containing protein</fullName>
    </recommendedName>
</protein>
<evidence type="ECO:0000313" key="3">
    <source>
        <dbReference type="Proteomes" id="UP000029507"/>
    </source>
</evidence>
<dbReference type="Gene3D" id="3.30.70.100">
    <property type="match status" value="1"/>
</dbReference>
<dbReference type="AlphaFoldDB" id="A0A089NAA0"/>
<dbReference type="KEGG" id="pste:PSTEL_24435"/>
<feature type="domain" description="HMA" evidence="1">
    <location>
        <begin position="8"/>
        <end position="74"/>
    </location>
</feature>
<dbReference type="Pfam" id="PF00403">
    <property type="entry name" value="HMA"/>
    <property type="match status" value="1"/>
</dbReference>
<dbReference type="CDD" id="cd00371">
    <property type="entry name" value="HMA"/>
    <property type="match status" value="1"/>
</dbReference>
<dbReference type="RefSeq" id="WP_038699111.1">
    <property type="nucleotide sequence ID" value="NZ_CP009286.1"/>
</dbReference>
<accession>A0A089NAA0</accession>
<organism evidence="2 3">
    <name type="scientific">Paenibacillus stellifer</name>
    <dbReference type="NCBI Taxonomy" id="169760"/>
    <lineage>
        <taxon>Bacteria</taxon>
        <taxon>Bacillati</taxon>
        <taxon>Bacillota</taxon>
        <taxon>Bacilli</taxon>
        <taxon>Bacillales</taxon>
        <taxon>Paenibacillaceae</taxon>
        <taxon>Paenibacillus</taxon>
    </lineage>
</organism>
<dbReference type="SUPFAM" id="SSF55008">
    <property type="entry name" value="HMA, heavy metal-associated domain"/>
    <property type="match status" value="1"/>
</dbReference>
<dbReference type="InterPro" id="IPR036163">
    <property type="entry name" value="HMA_dom_sf"/>
</dbReference>
<dbReference type="OrthoDB" id="9800141at2"/>
<keyword evidence="3" id="KW-1185">Reference proteome</keyword>
<reference evidence="2 3" key="1">
    <citation type="submission" date="2014-08" db="EMBL/GenBank/DDBJ databases">
        <title>Comparative genomics of the Paenibacillus odorifer group.</title>
        <authorList>
            <person name="den Bakker H.C."/>
            <person name="Tsai Y.-C."/>
            <person name="Martin N."/>
            <person name="Korlach J."/>
            <person name="Wiedmann M."/>
        </authorList>
    </citation>
    <scope>NUCLEOTIDE SEQUENCE [LARGE SCALE GENOMIC DNA]</scope>
    <source>
        <strain evidence="2 3">DSM 14472</strain>
    </source>
</reference>
<dbReference type="HOGENOM" id="CLU_2524448_0_0_9"/>
<proteinExistence type="predicted"/>
<dbReference type="STRING" id="169760.PSTEL_24435"/>
<dbReference type="InterPro" id="IPR006121">
    <property type="entry name" value="HMA_dom"/>
</dbReference>